<dbReference type="GO" id="GO:0008270">
    <property type="term" value="F:zinc ion binding"/>
    <property type="evidence" value="ECO:0007669"/>
    <property type="project" value="UniProtKB-KW"/>
</dbReference>
<dbReference type="AlphaFoldDB" id="A0A336KBN6"/>
<organism evidence="7">
    <name type="scientific">Culicoides sonorensis</name>
    <name type="common">Biting midge</name>
    <dbReference type="NCBI Taxonomy" id="179676"/>
    <lineage>
        <taxon>Eukaryota</taxon>
        <taxon>Metazoa</taxon>
        <taxon>Ecdysozoa</taxon>
        <taxon>Arthropoda</taxon>
        <taxon>Hexapoda</taxon>
        <taxon>Insecta</taxon>
        <taxon>Pterygota</taxon>
        <taxon>Neoptera</taxon>
        <taxon>Endopterygota</taxon>
        <taxon>Diptera</taxon>
        <taxon>Nematocera</taxon>
        <taxon>Chironomoidea</taxon>
        <taxon>Ceratopogonidae</taxon>
        <taxon>Ceratopogoninae</taxon>
        <taxon>Culicoides</taxon>
        <taxon>Monoculicoides</taxon>
    </lineage>
</organism>
<dbReference type="GO" id="GO:0005737">
    <property type="term" value="C:cytoplasm"/>
    <property type="evidence" value="ECO:0007669"/>
    <property type="project" value="UniProtKB-SubCell"/>
</dbReference>
<keyword evidence="3" id="KW-0489">Methyltransferase</keyword>
<gene>
    <name evidence="7" type="primary">CSON011077</name>
</gene>
<name>A0A336KBN6_CULSO</name>
<evidence type="ECO:0000256" key="1">
    <source>
        <dbReference type="ARBA" id="ARBA00004496"/>
    </source>
</evidence>
<dbReference type="InterPro" id="IPR041370">
    <property type="entry name" value="Mlase_EEF1AKMT1/ZCCHC4"/>
</dbReference>
<dbReference type="InterPro" id="IPR039846">
    <property type="entry name" value="ZCCHC4"/>
</dbReference>
<dbReference type="EMBL" id="UFQS01000046">
    <property type="protein sequence ID" value="SSW98490.1"/>
    <property type="molecule type" value="Genomic_DNA"/>
</dbReference>
<keyword evidence="4" id="KW-0808">Transferase</keyword>
<dbReference type="GO" id="GO:0008988">
    <property type="term" value="F:rRNA (adenine-N6-)-methyltransferase activity"/>
    <property type="evidence" value="ECO:0007669"/>
    <property type="project" value="InterPro"/>
</dbReference>
<sequence>MKKKKSNAETSVKVILDDKIIKPWCQHGPTLLFESNSEDKPIKFFACSACRSREDCPFYLEYNGQEIINGNENKRTIFSKLNLITYKKFQESQKSDRQYCMKCHSVFLKNEINIHFNHSTILIPAEAKPSQFLPPKSYDKTEAQYFFSSDSLNFFVNLFQRLSIRKVLCIGAPALFDELKCHKIQCFLLDLDERLFTFHSPNEFALYNMFNHHFFSTNDDDQNSKNNYLKFLQDSDESLCIFTDPPFGCMTEPLSDSLRKIQADYRRVNENSLRVVPIILVFPYFMEFYIQKVMPELIMSDYKVNYSNHSKYNEKSKSRKDLGSPVRFFSNIHPRLIELPKEKYKFCKPCDRFVAKTNNHCRFCGICPSKNAATYKHCKICHLCVKPNYIHCKNCNKCTQKSTHNCLEYKKFITCRFCKLKGHPEIECKILKTWHRKNNGKSKKIKGNCLICSNDGHTHIECPDRELFLNQIEIFKNK</sequence>
<evidence type="ECO:0000313" key="7">
    <source>
        <dbReference type="EMBL" id="SSW98490.1"/>
    </source>
</evidence>
<dbReference type="PANTHER" id="PTHR13493">
    <property type="entry name" value="ZINC FINGER CCHC DOMAIN-CONTAINING"/>
    <property type="match status" value="1"/>
</dbReference>
<feature type="domain" description="CTCHY-type" evidence="6">
    <location>
        <begin position="339"/>
        <end position="406"/>
    </location>
</feature>
<reference evidence="8" key="2">
    <citation type="submission" date="2018-07" db="EMBL/GenBank/DDBJ databases">
        <authorList>
            <person name="Quirk P.G."/>
            <person name="Krulwich T.A."/>
        </authorList>
    </citation>
    <scope>NUCLEOTIDE SEQUENCE</scope>
</reference>
<dbReference type="OMA" id="FPYFMEH"/>
<comment type="subcellular location">
    <subcellularLocation>
        <location evidence="1">Cytoplasm</location>
    </subcellularLocation>
</comment>
<dbReference type="EMBL" id="UFQT01000046">
    <property type="protein sequence ID" value="SSX18876.1"/>
    <property type="molecule type" value="Genomic_DNA"/>
</dbReference>
<reference evidence="7" key="1">
    <citation type="submission" date="2018-04" db="EMBL/GenBank/DDBJ databases">
        <authorList>
            <person name="Go L.Y."/>
            <person name="Mitchell J.A."/>
        </authorList>
    </citation>
    <scope>NUCLEOTIDE SEQUENCE</scope>
    <source>
        <tissue evidence="7">Whole organism</tissue>
    </source>
</reference>
<evidence type="ECO:0000256" key="2">
    <source>
        <dbReference type="ARBA" id="ARBA00022490"/>
    </source>
</evidence>
<dbReference type="PANTHER" id="PTHR13493:SF3">
    <property type="entry name" value="RRNA N6-ADENOSINE-METHYLTRANSFERASE ZCCHC4"/>
    <property type="match status" value="1"/>
</dbReference>
<accession>A0A336KBN6</accession>
<evidence type="ECO:0000256" key="4">
    <source>
        <dbReference type="ARBA" id="ARBA00022679"/>
    </source>
</evidence>
<dbReference type="PROSITE" id="PS51270">
    <property type="entry name" value="ZF_CTCHY"/>
    <property type="match status" value="1"/>
</dbReference>
<dbReference type="InterPro" id="IPR017921">
    <property type="entry name" value="Znf_CTCHY"/>
</dbReference>
<evidence type="ECO:0000259" key="6">
    <source>
        <dbReference type="PROSITE" id="PS51270"/>
    </source>
</evidence>
<proteinExistence type="predicted"/>
<keyword evidence="5" id="KW-0479">Metal-binding</keyword>
<dbReference type="PROSITE" id="PS50216">
    <property type="entry name" value="DHHC"/>
    <property type="match status" value="1"/>
</dbReference>
<dbReference type="GO" id="GO:0005730">
    <property type="term" value="C:nucleolus"/>
    <property type="evidence" value="ECO:0007669"/>
    <property type="project" value="TreeGrafter"/>
</dbReference>
<evidence type="ECO:0000256" key="3">
    <source>
        <dbReference type="ARBA" id="ARBA00022603"/>
    </source>
</evidence>
<evidence type="ECO:0000256" key="5">
    <source>
        <dbReference type="PROSITE-ProRule" id="PRU00965"/>
    </source>
</evidence>
<evidence type="ECO:0000313" key="8">
    <source>
        <dbReference type="EMBL" id="SSX18876.1"/>
    </source>
</evidence>
<keyword evidence="2" id="KW-0963">Cytoplasm</keyword>
<protein>
    <submittedName>
        <fullName evidence="7">CSON011077 protein</fullName>
    </submittedName>
</protein>
<keyword evidence="5" id="KW-0862">Zinc</keyword>
<dbReference type="VEuPathDB" id="VectorBase:CSON011077"/>
<keyword evidence="5" id="KW-0863">Zinc-finger</keyword>
<dbReference type="Pfam" id="PF10237">
    <property type="entry name" value="N6-adenineMlase"/>
    <property type="match status" value="1"/>
</dbReference>